<dbReference type="OrthoDB" id="7350722at2"/>
<dbReference type="Pfam" id="PF01571">
    <property type="entry name" value="GCV_T"/>
    <property type="match status" value="1"/>
</dbReference>
<sequence>MAELIAKTPCAGLLPVRHGGLSLTECAPTAIHHLAAYRGAAQLGVALEKAHGLGWPAPGRSTGAASARALWFGPDQALLLGPMPVAALARHCALTDQSDGWAHVCLSGPGAEEVLARLVPVDLRAGAFPEGAVARTALFHMSALITRTGAESFEIFAFRSMARTLVHDVSEAMKSVVAQRG</sequence>
<dbReference type="InterPro" id="IPR006222">
    <property type="entry name" value="GCVT_N"/>
</dbReference>
<proteinExistence type="predicted"/>
<evidence type="ECO:0000313" key="2">
    <source>
        <dbReference type="EMBL" id="SLN55927.1"/>
    </source>
</evidence>
<dbReference type="Proteomes" id="UP000193409">
    <property type="component" value="Unassembled WGS sequence"/>
</dbReference>
<dbReference type="RefSeq" id="WP_085869453.1">
    <property type="nucleotide sequence ID" value="NZ_FWFQ01000023.1"/>
</dbReference>
<dbReference type="AlphaFoldDB" id="A0A1Y5T4Z9"/>
<accession>A0A1Y5T4Z9</accession>
<protein>
    <submittedName>
        <fullName evidence="2">Sarcosine oxidase, gamma subunit family</fullName>
    </submittedName>
</protein>
<reference evidence="2 3" key="1">
    <citation type="submission" date="2017-03" db="EMBL/GenBank/DDBJ databases">
        <authorList>
            <person name="Afonso C.L."/>
            <person name="Miller P.J."/>
            <person name="Scott M.A."/>
            <person name="Spackman E."/>
            <person name="Goraichik I."/>
            <person name="Dimitrov K.M."/>
            <person name="Suarez D.L."/>
            <person name="Swayne D.E."/>
        </authorList>
    </citation>
    <scope>NUCLEOTIDE SEQUENCE [LARGE SCALE GENOMIC DNA]</scope>
    <source>
        <strain evidence="2 3">CECT 7680</strain>
    </source>
</reference>
<keyword evidence="3" id="KW-1185">Reference proteome</keyword>
<organism evidence="2 3">
    <name type="scientific">Pseudoruegeria aquimaris</name>
    <dbReference type="NCBI Taxonomy" id="393663"/>
    <lineage>
        <taxon>Bacteria</taxon>
        <taxon>Pseudomonadati</taxon>
        <taxon>Pseudomonadota</taxon>
        <taxon>Alphaproteobacteria</taxon>
        <taxon>Rhodobacterales</taxon>
        <taxon>Roseobacteraceae</taxon>
        <taxon>Pseudoruegeria</taxon>
    </lineage>
</organism>
<evidence type="ECO:0000259" key="1">
    <source>
        <dbReference type="Pfam" id="PF01571"/>
    </source>
</evidence>
<dbReference type="Gene3D" id="3.30.70.1520">
    <property type="entry name" value="Heterotetrameric sarcosine oxidase"/>
    <property type="match status" value="1"/>
</dbReference>
<feature type="domain" description="GCVT N-terminal" evidence="1">
    <location>
        <begin position="91"/>
        <end position="174"/>
    </location>
</feature>
<evidence type="ECO:0000313" key="3">
    <source>
        <dbReference type="Proteomes" id="UP000193409"/>
    </source>
</evidence>
<dbReference type="SUPFAM" id="SSF103025">
    <property type="entry name" value="Folate-binding domain"/>
    <property type="match status" value="1"/>
</dbReference>
<dbReference type="InterPro" id="IPR027266">
    <property type="entry name" value="TrmE/GcvT-like"/>
</dbReference>
<dbReference type="EMBL" id="FWFQ01000023">
    <property type="protein sequence ID" value="SLN55927.1"/>
    <property type="molecule type" value="Genomic_DNA"/>
</dbReference>
<name>A0A1Y5T4Z9_9RHOB</name>
<dbReference type="Gene3D" id="3.30.1360.120">
    <property type="entry name" value="Probable tRNA modification gtpase trme, domain 1"/>
    <property type="match status" value="1"/>
</dbReference>
<gene>
    <name evidence="2" type="ORF">PSA7680_02919</name>
</gene>